<organism evidence="3 4">
    <name type="scientific">Paenibacillus lutrae</name>
    <dbReference type="NCBI Taxonomy" id="2078573"/>
    <lineage>
        <taxon>Bacteria</taxon>
        <taxon>Bacillati</taxon>
        <taxon>Bacillota</taxon>
        <taxon>Bacilli</taxon>
        <taxon>Bacillales</taxon>
        <taxon>Paenibacillaceae</taxon>
        <taxon>Paenibacillus</taxon>
    </lineage>
</organism>
<gene>
    <name evidence="3" type="ORF">EDM21_21300</name>
</gene>
<dbReference type="Pfam" id="PF14607">
    <property type="entry name" value="GxDLY"/>
    <property type="match status" value="1"/>
</dbReference>
<feature type="domain" description="SGNH hydrolase-type esterase N-terminal" evidence="2">
    <location>
        <begin position="26"/>
        <end position="172"/>
    </location>
</feature>
<evidence type="ECO:0000259" key="2">
    <source>
        <dbReference type="Pfam" id="PF14607"/>
    </source>
</evidence>
<dbReference type="AlphaFoldDB" id="A0A7X3K177"/>
<evidence type="ECO:0000259" key="1">
    <source>
        <dbReference type="Pfam" id="PF14606"/>
    </source>
</evidence>
<sequence length="366" mass="41417">MTETTKVNAARLDSNMNVECQADQTVKWWDPRQAPMHVAGFAWLEKDGKYRRLPVEPDYEIPVAVDILANCTSGGQVRFYSDTKELHVRVKLSGSAYLNNMTPMGQCGFDLYVGQPGNQQYCATASVGSSVTEYTYRLFKFTDRERRCLTLNFPLYQGVEELWIGTDQDASIWEAPVYERTDKIVIYGTSITQGGCASRPGMSYPNILSRQLNMEFINLGFSGNGKGEPNVAKVIREIPDPALFVMDYEANSGSVDMMESTLSVFLDLYREKHPEVPILLVSCIKFAGETFDPEVKQRKLERKRLQKEEVEKRIAAGDRYITFYDGSEMLGENWAECTVDGIHPSDYGFMQMAQQLLPVIKQCLKS</sequence>
<accession>A0A7X3K177</accession>
<evidence type="ECO:0000313" key="3">
    <source>
        <dbReference type="EMBL" id="MVP02019.1"/>
    </source>
</evidence>
<evidence type="ECO:0000313" key="4">
    <source>
        <dbReference type="Proteomes" id="UP000490800"/>
    </source>
</evidence>
<evidence type="ECO:0008006" key="5">
    <source>
        <dbReference type="Google" id="ProtNLM"/>
    </source>
</evidence>
<name>A0A7X3K177_9BACL</name>
<dbReference type="InterPro" id="IPR032740">
    <property type="entry name" value="GxDLY"/>
</dbReference>
<dbReference type="InterPro" id="IPR036514">
    <property type="entry name" value="SGNH_hydro_sf"/>
</dbReference>
<dbReference type="SUPFAM" id="SSF52266">
    <property type="entry name" value="SGNH hydrolase"/>
    <property type="match status" value="1"/>
</dbReference>
<dbReference type="RefSeq" id="WP_157338441.1">
    <property type="nucleotide sequence ID" value="NZ_RHLK01000017.1"/>
</dbReference>
<protein>
    <recommendedName>
        <fullName evidence="5">SGNH hydrolase-type esterase domain-containing protein</fullName>
    </recommendedName>
</protein>
<dbReference type="OrthoDB" id="5624617at2"/>
<dbReference type="Gene3D" id="2.60.120.260">
    <property type="entry name" value="Galactose-binding domain-like"/>
    <property type="match status" value="1"/>
</dbReference>
<reference evidence="3 4" key="1">
    <citation type="journal article" date="2019" name="Microorganisms">
        <title>Paenibacillus lutrae sp. nov., A Chitinolytic Species Isolated from A River Otter in Castril Natural Park, Granada, Spain.</title>
        <authorList>
            <person name="Rodriguez M."/>
            <person name="Reina J.C."/>
            <person name="Bejar V."/>
            <person name="Llamas I."/>
        </authorList>
    </citation>
    <scope>NUCLEOTIDE SEQUENCE [LARGE SCALE GENOMIC DNA]</scope>
    <source>
        <strain evidence="3 4">N10</strain>
    </source>
</reference>
<comment type="caution">
    <text evidence="3">The sequence shown here is derived from an EMBL/GenBank/DDBJ whole genome shotgun (WGS) entry which is preliminary data.</text>
</comment>
<dbReference type="EMBL" id="RHLK01000017">
    <property type="protein sequence ID" value="MVP02019.1"/>
    <property type="molecule type" value="Genomic_DNA"/>
</dbReference>
<dbReference type="InterPro" id="IPR013830">
    <property type="entry name" value="SGNH_hydro"/>
</dbReference>
<dbReference type="Gene3D" id="3.40.50.1110">
    <property type="entry name" value="SGNH hydrolase"/>
    <property type="match status" value="1"/>
</dbReference>
<proteinExistence type="predicted"/>
<feature type="domain" description="SGNH hydrolase-type esterase" evidence="1">
    <location>
        <begin position="183"/>
        <end position="361"/>
    </location>
</feature>
<dbReference type="Pfam" id="PF14606">
    <property type="entry name" value="Lipase_GDSL_3"/>
    <property type="match status" value="1"/>
</dbReference>
<keyword evidence="4" id="KW-1185">Reference proteome</keyword>
<dbReference type="Proteomes" id="UP000490800">
    <property type="component" value="Unassembled WGS sequence"/>
</dbReference>